<sequence length="239" mass="25459">MNPDARTLEQGGAMAVVAASETLWLLPEHALWWPAAGMLMVADVHFGKAAAFRALGQPVPHGTTGDNLAVLTRLVRQLPVDELVFLGDFLHARASRTPSVLQALYDWRQELPAHLRCTLVRGNHDARAGDPPASLEIAVVSEPAVAGPFALCHMPGTSPLGYVLAGHLHPACRLRGSGADSLRLPCFLFGPRGAILPAFGAFTGHATVRPQADERAYVVGGGRVWPVGPRRQNSGQNNV</sequence>
<dbReference type="InterPro" id="IPR029052">
    <property type="entry name" value="Metallo-depent_PP-like"/>
</dbReference>
<reference evidence="2 3" key="1">
    <citation type="submission" date="2016-03" db="EMBL/GenBank/DDBJ databases">
        <title>Complete genome sequence of a novel chlorpyrifos degrading bacterium, Cupriavidus nantongensis sp. X1.</title>
        <authorList>
            <person name="Fang L."/>
        </authorList>
    </citation>
    <scope>NUCLEOTIDE SEQUENCE [LARGE SCALE GENOMIC DNA]</scope>
    <source>
        <strain evidence="2 3">X1</strain>
    </source>
</reference>
<dbReference type="STRING" id="1796606.A2G96_24540"/>
<dbReference type="OrthoDB" id="9795838at2"/>
<dbReference type="EMBL" id="CP014845">
    <property type="protein sequence ID" value="AMR80988.1"/>
    <property type="molecule type" value="Genomic_DNA"/>
</dbReference>
<protein>
    <submittedName>
        <fullName evidence="2">DEAD/DEAH box helicase</fullName>
    </submittedName>
</protein>
<gene>
    <name evidence="2" type="ORF">A2G96_24540</name>
</gene>
<dbReference type="NCBIfam" id="TIGR04123">
    <property type="entry name" value="P_estr_lig_assc"/>
    <property type="match status" value="1"/>
</dbReference>
<dbReference type="InterPro" id="IPR026336">
    <property type="entry name" value="PdeM-like"/>
</dbReference>
<evidence type="ECO:0000313" key="3">
    <source>
        <dbReference type="Proteomes" id="UP000075238"/>
    </source>
</evidence>
<dbReference type="AlphaFoldDB" id="A0A142JSC6"/>
<keyword evidence="2" id="KW-0067">ATP-binding</keyword>
<dbReference type="PANTHER" id="PTHR39323">
    <property type="entry name" value="BLR1149 PROTEIN"/>
    <property type="match status" value="1"/>
</dbReference>
<evidence type="ECO:0000313" key="2">
    <source>
        <dbReference type="EMBL" id="AMR80988.1"/>
    </source>
</evidence>
<dbReference type="KEGG" id="cnan:A2G96_24540"/>
<proteinExistence type="predicted"/>
<keyword evidence="2" id="KW-0347">Helicase</keyword>
<keyword evidence="3" id="KW-1185">Reference proteome</keyword>
<dbReference type="Proteomes" id="UP000075238">
    <property type="component" value="Chromosome 2"/>
</dbReference>
<keyword evidence="2" id="KW-0378">Hydrolase</keyword>
<keyword evidence="2" id="KW-0547">Nucleotide-binding</keyword>
<organism evidence="2 3">
    <name type="scientific">Cupriavidus nantongensis</name>
    <dbReference type="NCBI Taxonomy" id="1796606"/>
    <lineage>
        <taxon>Bacteria</taxon>
        <taxon>Pseudomonadati</taxon>
        <taxon>Pseudomonadota</taxon>
        <taxon>Betaproteobacteria</taxon>
        <taxon>Burkholderiales</taxon>
        <taxon>Burkholderiaceae</taxon>
        <taxon>Cupriavidus</taxon>
    </lineage>
</organism>
<dbReference type="GO" id="GO:0016787">
    <property type="term" value="F:hydrolase activity"/>
    <property type="evidence" value="ECO:0007669"/>
    <property type="project" value="InterPro"/>
</dbReference>
<name>A0A142JSC6_9BURK</name>
<dbReference type="Gene3D" id="3.60.21.10">
    <property type="match status" value="1"/>
</dbReference>
<evidence type="ECO:0000259" key="1">
    <source>
        <dbReference type="Pfam" id="PF00149"/>
    </source>
</evidence>
<dbReference type="InterPro" id="IPR004843">
    <property type="entry name" value="Calcineurin-like_PHP"/>
</dbReference>
<dbReference type="PANTHER" id="PTHR39323:SF1">
    <property type="entry name" value="BLR1149 PROTEIN"/>
    <property type="match status" value="1"/>
</dbReference>
<accession>A0A142JSC6</accession>
<feature type="domain" description="Calcineurin-like phosphoesterase" evidence="1">
    <location>
        <begin position="40"/>
        <end position="127"/>
    </location>
</feature>
<dbReference type="GO" id="GO:0004386">
    <property type="term" value="F:helicase activity"/>
    <property type="evidence" value="ECO:0007669"/>
    <property type="project" value="UniProtKB-KW"/>
</dbReference>
<dbReference type="RefSeq" id="WP_062802808.1">
    <property type="nucleotide sequence ID" value="NZ_CP014845.1"/>
</dbReference>
<dbReference type="Pfam" id="PF00149">
    <property type="entry name" value="Metallophos"/>
    <property type="match status" value="1"/>
</dbReference>
<dbReference type="SUPFAM" id="SSF56300">
    <property type="entry name" value="Metallo-dependent phosphatases"/>
    <property type="match status" value="1"/>
</dbReference>